<evidence type="ECO:0000313" key="3">
    <source>
        <dbReference type="Proteomes" id="UP001500235"/>
    </source>
</evidence>
<gene>
    <name evidence="2" type="ORF">GCM10022280_18400</name>
</gene>
<organism evidence="2 3">
    <name type="scientific">Sphingomonas swuensis</name>
    <dbReference type="NCBI Taxonomy" id="977800"/>
    <lineage>
        <taxon>Bacteria</taxon>
        <taxon>Pseudomonadati</taxon>
        <taxon>Pseudomonadota</taxon>
        <taxon>Alphaproteobacteria</taxon>
        <taxon>Sphingomonadales</taxon>
        <taxon>Sphingomonadaceae</taxon>
        <taxon>Sphingomonas</taxon>
    </lineage>
</organism>
<dbReference type="Proteomes" id="UP001500235">
    <property type="component" value="Unassembled WGS sequence"/>
</dbReference>
<protein>
    <submittedName>
        <fullName evidence="2">Uncharacterized protein</fullName>
    </submittedName>
</protein>
<evidence type="ECO:0000313" key="2">
    <source>
        <dbReference type="EMBL" id="GAA4019023.1"/>
    </source>
</evidence>
<dbReference type="EMBL" id="BAABBQ010000001">
    <property type="protein sequence ID" value="GAA4019023.1"/>
    <property type="molecule type" value="Genomic_DNA"/>
</dbReference>
<keyword evidence="3" id="KW-1185">Reference proteome</keyword>
<comment type="caution">
    <text evidence="2">The sequence shown here is derived from an EMBL/GenBank/DDBJ whole genome shotgun (WGS) entry which is preliminary data.</text>
</comment>
<reference evidence="3" key="1">
    <citation type="journal article" date="2019" name="Int. J. Syst. Evol. Microbiol.">
        <title>The Global Catalogue of Microorganisms (GCM) 10K type strain sequencing project: providing services to taxonomists for standard genome sequencing and annotation.</title>
        <authorList>
            <consortium name="The Broad Institute Genomics Platform"/>
            <consortium name="The Broad Institute Genome Sequencing Center for Infectious Disease"/>
            <person name="Wu L."/>
            <person name="Ma J."/>
        </authorList>
    </citation>
    <scope>NUCLEOTIDE SEQUENCE [LARGE SCALE GENOMIC DNA]</scope>
    <source>
        <strain evidence="3">JCM 17563</strain>
    </source>
</reference>
<accession>A0ABP7SZW6</accession>
<name>A0ABP7SZW6_9SPHN</name>
<proteinExistence type="predicted"/>
<feature type="region of interest" description="Disordered" evidence="1">
    <location>
        <begin position="108"/>
        <end position="127"/>
    </location>
</feature>
<sequence>MRPMTEQAHNERLNRSNASYPLLIVRVMPAVYVTVPIVVELGEEATCFGLRSSFVRHPGPLYEEGGGLTRRLKEHVIGGVALASAARQRRMCVLWSISDATCVEPDGSIREGAGPPTGGLTFRGRAL</sequence>
<evidence type="ECO:0000256" key="1">
    <source>
        <dbReference type="SAM" id="MobiDB-lite"/>
    </source>
</evidence>